<feature type="region of interest" description="Disordered" evidence="1">
    <location>
        <begin position="121"/>
        <end position="153"/>
    </location>
</feature>
<dbReference type="EMBL" id="LCWV01000008">
    <property type="protein sequence ID" value="PWI70973.1"/>
    <property type="molecule type" value="Genomic_DNA"/>
</dbReference>
<feature type="transmembrane region" description="Helical" evidence="2">
    <location>
        <begin position="594"/>
        <end position="615"/>
    </location>
</feature>
<reference evidence="3 4" key="1">
    <citation type="journal article" date="2016" name="Front. Microbiol.">
        <title>Genome and transcriptome sequences reveal the specific parasitism of the nematophagous Purpureocillium lilacinum 36-1.</title>
        <authorList>
            <person name="Xie J."/>
            <person name="Li S."/>
            <person name="Mo C."/>
            <person name="Xiao X."/>
            <person name="Peng D."/>
            <person name="Wang G."/>
            <person name="Xiao Y."/>
        </authorList>
    </citation>
    <scope>NUCLEOTIDE SEQUENCE [LARGE SCALE GENOMIC DNA]</scope>
    <source>
        <strain evidence="3 4">36-1</strain>
    </source>
</reference>
<accession>A0A2U3E8Y5</accession>
<evidence type="ECO:0000256" key="1">
    <source>
        <dbReference type="SAM" id="MobiDB-lite"/>
    </source>
</evidence>
<dbReference type="PANTHER" id="PTHR35567">
    <property type="entry name" value="MALATE DEHYDROGENASE (AFU_ORTHOLOGUE AFUA_2G13800)"/>
    <property type="match status" value="1"/>
</dbReference>
<feature type="region of interest" description="Disordered" evidence="1">
    <location>
        <begin position="245"/>
        <end position="268"/>
    </location>
</feature>
<dbReference type="Pfam" id="PF11937">
    <property type="entry name" value="DUF3455"/>
    <property type="match status" value="1"/>
</dbReference>
<keyword evidence="2" id="KW-0472">Membrane</keyword>
<sequence>MIHVHLLGRILEITGGGIDRAPCKRTVQVPSVCTTDKVQACLAPGGRCRRGGSPAETDISNATLTVVHLRSILSDRPGRQAWPSAVVRSPADEHDPPGSWDLGGPLLIRLILLHLRAAATPSSATPKPRALRRQPMTRAGRSNTHVRGPNDWPTAAQTACMGRRMARPQTQEKKHPGSFVCFRPAASRLDCPGIWQAWGKPAQWRRREGGASRMHARPLTPRHTPPARTHARVAAECTRCHGPSAGLPESSVADRHTHTPLQPHPLSSQLLPGKKPSWTMHFSTVLVSALAATVQAAPAFPGLNLKDVPYPVNALDSMSAYFNAIAAKVQAARLLSEAPSCDLSKAQMPLGPDGLLPPAPGLTVRHVAVGRGTQNYTCDTGNATAVPKAAGAVATLFNASCVAALYPDVLDKIPSMAVHFNLTDDRLGPSVLQKSGVHYFTDATTAFFDLDTPTLDIGKAPCEKNSSGAAPSTASVGQIGEKAVPWLRLKTKEGATDDIKEVFRVTTAGGSAPATCKGMPATFEVQYASVQEQQHQLGGMRHRGPRAFASERDGMWWWFVVARRFFAAYLASGLSRDTVYMLALYIPTYLHDLYYFGTLFNWVFCAFAVLAVLFFGGRAMMDGNLELLVSSIQVVAGTAKLGPP</sequence>
<proteinExistence type="predicted"/>
<protein>
    <submittedName>
        <fullName evidence="3">Uncharacterized protein</fullName>
    </submittedName>
</protein>
<dbReference type="InterPro" id="IPR021851">
    <property type="entry name" value="DUF3455"/>
</dbReference>
<keyword evidence="2" id="KW-1133">Transmembrane helix</keyword>
<evidence type="ECO:0000256" key="2">
    <source>
        <dbReference type="SAM" id="Phobius"/>
    </source>
</evidence>
<name>A0A2U3E8Y5_PURLI</name>
<organism evidence="3 4">
    <name type="scientific">Purpureocillium lilacinum</name>
    <name type="common">Paecilomyces lilacinus</name>
    <dbReference type="NCBI Taxonomy" id="33203"/>
    <lineage>
        <taxon>Eukaryota</taxon>
        <taxon>Fungi</taxon>
        <taxon>Dikarya</taxon>
        <taxon>Ascomycota</taxon>
        <taxon>Pezizomycotina</taxon>
        <taxon>Sordariomycetes</taxon>
        <taxon>Hypocreomycetidae</taxon>
        <taxon>Hypocreales</taxon>
        <taxon>Ophiocordycipitaceae</taxon>
        <taxon>Purpureocillium</taxon>
    </lineage>
</organism>
<feature type="region of interest" description="Disordered" evidence="1">
    <location>
        <begin position="79"/>
        <end position="98"/>
    </location>
</feature>
<dbReference type="PANTHER" id="PTHR35567:SF1">
    <property type="entry name" value="CONSERVED FUNGAL PROTEIN (AFU_ORTHOLOGUE AFUA_1G14230)"/>
    <property type="match status" value="1"/>
</dbReference>
<evidence type="ECO:0000313" key="3">
    <source>
        <dbReference type="EMBL" id="PWI70973.1"/>
    </source>
</evidence>
<gene>
    <name evidence="3" type="ORF">PCL_12341</name>
</gene>
<dbReference type="AlphaFoldDB" id="A0A2U3E8Y5"/>
<keyword evidence="2" id="KW-0812">Transmembrane</keyword>
<evidence type="ECO:0000313" key="4">
    <source>
        <dbReference type="Proteomes" id="UP000245956"/>
    </source>
</evidence>
<dbReference type="Proteomes" id="UP000245956">
    <property type="component" value="Unassembled WGS sequence"/>
</dbReference>
<comment type="caution">
    <text evidence="3">The sequence shown here is derived from an EMBL/GenBank/DDBJ whole genome shotgun (WGS) entry which is preliminary data.</text>
</comment>